<dbReference type="KEGG" id="rom:EI983_03565"/>
<reference evidence="2" key="1">
    <citation type="submission" date="2018-12" db="EMBL/GenBank/DDBJ databases">
        <title>Complete genome sequence of Roseovarius sp. MME-070.</title>
        <authorList>
            <person name="Nam Y.-D."/>
            <person name="Kang J."/>
            <person name="Chung W.-H."/>
            <person name="Park Y.S."/>
        </authorList>
    </citation>
    <scope>NUCLEOTIDE SEQUENCE [LARGE SCALE GENOMIC DNA]</scope>
    <source>
        <strain evidence="2">MME-070</strain>
    </source>
</reference>
<dbReference type="InterPro" id="IPR035959">
    <property type="entry name" value="RutC-like_sf"/>
</dbReference>
<protein>
    <submittedName>
        <fullName evidence="1">RidA family protein</fullName>
    </submittedName>
</protein>
<dbReference type="OrthoDB" id="9803101at2"/>
<dbReference type="Proteomes" id="UP000428330">
    <property type="component" value="Chromosome"/>
</dbReference>
<keyword evidence="2" id="KW-1185">Reference proteome</keyword>
<dbReference type="CDD" id="cd06150">
    <property type="entry name" value="YjgF_YER057c_UK114_like_2"/>
    <property type="match status" value="1"/>
</dbReference>
<name>A0A6I6IQB1_9RHOB</name>
<organism evidence="1 2">
    <name type="scientific">Roseovarius faecimaris</name>
    <dbReference type="NCBI Taxonomy" id="2494550"/>
    <lineage>
        <taxon>Bacteria</taxon>
        <taxon>Pseudomonadati</taxon>
        <taxon>Pseudomonadota</taxon>
        <taxon>Alphaproteobacteria</taxon>
        <taxon>Rhodobacterales</taxon>
        <taxon>Roseobacteraceae</taxon>
        <taxon>Roseovarius</taxon>
    </lineage>
</organism>
<dbReference type="PANTHER" id="PTHR47328">
    <property type="match status" value="1"/>
</dbReference>
<evidence type="ECO:0000313" key="1">
    <source>
        <dbReference type="EMBL" id="QGX97406.1"/>
    </source>
</evidence>
<dbReference type="PANTHER" id="PTHR47328:SF1">
    <property type="entry name" value="RUTC FAMILY PROTEIN YOAB"/>
    <property type="match status" value="1"/>
</dbReference>
<dbReference type="InterPro" id="IPR035709">
    <property type="entry name" value="YoaB-like"/>
</dbReference>
<dbReference type="Gene3D" id="3.30.1330.40">
    <property type="entry name" value="RutC-like"/>
    <property type="match status" value="1"/>
</dbReference>
<dbReference type="EMBL" id="CP034348">
    <property type="protein sequence ID" value="QGX97406.1"/>
    <property type="molecule type" value="Genomic_DNA"/>
</dbReference>
<proteinExistence type="predicted"/>
<evidence type="ECO:0000313" key="2">
    <source>
        <dbReference type="Proteomes" id="UP000428330"/>
    </source>
</evidence>
<dbReference type="RefSeq" id="WP_157706043.1">
    <property type="nucleotide sequence ID" value="NZ_CP034348.1"/>
</dbReference>
<dbReference type="AlphaFoldDB" id="A0A6I6IQB1"/>
<dbReference type="SUPFAM" id="SSF55298">
    <property type="entry name" value="YjgF-like"/>
    <property type="match status" value="1"/>
</dbReference>
<accession>A0A6I6IQB1</accession>
<dbReference type="Pfam" id="PF01042">
    <property type="entry name" value="Ribonuc_L-PSP"/>
    <property type="match status" value="1"/>
</dbReference>
<dbReference type="InterPro" id="IPR006175">
    <property type="entry name" value="YjgF/YER057c/UK114"/>
</dbReference>
<gene>
    <name evidence="1" type="ORF">EI983_03565</name>
</gene>
<sequence length="129" mass="13891">MQDIARFHTATRMSQMVIHNGTIYLAGQVGNRGDSVADQTRTCLEKVDALLAEAGVDKTRILQTTVWLADMADFAEMNSVWDAWVPEGHAPARACGEAKLAHPELTVEVIVIAAARPAPGALEHGDTAR</sequence>